<dbReference type="InterPro" id="IPR001370">
    <property type="entry name" value="BIR_rpt"/>
</dbReference>
<feature type="compositionally biased region" description="Low complexity" evidence="1">
    <location>
        <begin position="470"/>
        <end position="488"/>
    </location>
</feature>
<dbReference type="PANTHER" id="PTHR10044">
    <property type="entry name" value="INHIBITOR OF APOPTOSIS"/>
    <property type="match status" value="1"/>
</dbReference>
<dbReference type="Pfam" id="PF00653">
    <property type="entry name" value="BIR"/>
    <property type="match status" value="3"/>
</dbReference>
<feature type="compositionally biased region" description="Polar residues" evidence="1">
    <location>
        <begin position="493"/>
        <end position="604"/>
    </location>
</feature>
<dbReference type="SMART" id="SM00238">
    <property type="entry name" value="BIR"/>
    <property type="match status" value="3"/>
</dbReference>
<dbReference type="GO" id="GO:0051726">
    <property type="term" value="P:regulation of cell cycle"/>
    <property type="evidence" value="ECO:0007669"/>
    <property type="project" value="TreeGrafter"/>
</dbReference>
<dbReference type="EMBL" id="JAHLQT010002318">
    <property type="protein sequence ID" value="KAG7177450.1"/>
    <property type="molecule type" value="Genomic_DNA"/>
</dbReference>
<evidence type="ECO:0000256" key="1">
    <source>
        <dbReference type="SAM" id="MobiDB-lite"/>
    </source>
</evidence>
<sequence length="604" mass="69679">LEIDTAVATVIDSEAFHREKRPQCIFLRTLNRSKTFYNTRVFRFEKERLDTFIDWPLSLWISPEDLAAAGFYYLRNKDLYACYFCGGVIGDWEKDDTPLGEHCRLFRHCPFVRNQPTANINLGQSCILDQIIPIPETKKKETSPYSCRYITLEARLQSFQTERRLKDWPLEIQQQRLTICDLAKADFYYFGFLDMVRCFSCGVGLHNWEENEEPWNVHARWSSSCEFLLLNKEADFIKKVQDQTPPYKQSNSAVKPQKIYRVNLSDDDMTYLMNQSSIIKVVINMGYPSDNLEIDTAAAAVIDSEAFHREKRPQCIFLRTLNRSKTFYNSRIFAFEKERLDTFVDWPLSSWISPEDLAAAETKKKETTPYSCRCNTFEARMQSFQTERRLKDWPLEIQQQRLTICDLAKAGFYYFGFFDMVRCFSCGVGLHNWEKNEEPWNVHARWSSSCEFLLLNTEADFIKKVQDQTPPYKQMQPNQPQPNHQSSPEIAQPNHQSSPEIAQPNQSSPEIAQPNQSSPEIAQPNQSSPEIAQPNQSSPEIEQPNQSSPEIAQPNQSSPEIAQPNQSSPEIAQPNQSSPEIAQPNQSSPEIAQPNQSSPEIAQP</sequence>
<proteinExistence type="predicted"/>
<dbReference type="SUPFAM" id="SSF57924">
    <property type="entry name" value="Inhibitor of apoptosis (IAP) repeat"/>
    <property type="match status" value="4"/>
</dbReference>
<dbReference type="InterPro" id="IPR050784">
    <property type="entry name" value="IAP"/>
</dbReference>
<dbReference type="CDD" id="cd00022">
    <property type="entry name" value="BIR"/>
    <property type="match status" value="3"/>
</dbReference>
<evidence type="ECO:0000313" key="3">
    <source>
        <dbReference type="Proteomes" id="UP000747542"/>
    </source>
</evidence>
<accession>A0A8J5TM53</accession>
<evidence type="ECO:0000313" key="2">
    <source>
        <dbReference type="EMBL" id="KAG7177450.1"/>
    </source>
</evidence>
<dbReference type="GO" id="GO:0005634">
    <property type="term" value="C:nucleus"/>
    <property type="evidence" value="ECO:0007669"/>
    <property type="project" value="TreeGrafter"/>
</dbReference>
<dbReference type="AlphaFoldDB" id="A0A8J5TM53"/>
<reference evidence="2" key="1">
    <citation type="journal article" date="2021" name="Sci. Adv.">
        <title>The American lobster genome reveals insights on longevity, neural, and immune adaptations.</title>
        <authorList>
            <person name="Polinski J.M."/>
            <person name="Zimin A.V."/>
            <person name="Clark K.F."/>
            <person name="Kohn A.B."/>
            <person name="Sadowski N."/>
            <person name="Timp W."/>
            <person name="Ptitsyn A."/>
            <person name="Khanna P."/>
            <person name="Romanova D.Y."/>
            <person name="Williams P."/>
            <person name="Greenwood S.J."/>
            <person name="Moroz L.L."/>
            <person name="Walt D.R."/>
            <person name="Bodnar A.G."/>
        </authorList>
    </citation>
    <scope>NUCLEOTIDE SEQUENCE</scope>
    <source>
        <strain evidence="2">GMGI-L3</strain>
    </source>
</reference>
<protein>
    <submittedName>
        <fullName evidence="2">Death-associated inhibitor of apoptosis 2-like 3</fullName>
    </submittedName>
</protein>
<dbReference type="GO" id="GO:0005737">
    <property type="term" value="C:cytoplasm"/>
    <property type="evidence" value="ECO:0007669"/>
    <property type="project" value="TreeGrafter"/>
</dbReference>
<dbReference type="PROSITE" id="PS50143">
    <property type="entry name" value="BIR_REPEAT_2"/>
    <property type="match status" value="3"/>
</dbReference>
<comment type="caution">
    <text evidence="2">The sequence shown here is derived from an EMBL/GenBank/DDBJ whole genome shotgun (WGS) entry which is preliminary data.</text>
</comment>
<feature type="region of interest" description="Disordered" evidence="1">
    <location>
        <begin position="470"/>
        <end position="604"/>
    </location>
</feature>
<dbReference type="Gene3D" id="1.10.1170.10">
    <property type="entry name" value="Inhibitor Of Apoptosis Protein (2mihbC-IAP-1), Chain A"/>
    <property type="match status" value="3"/>
</dbReference>
<feature type="non-terminal residue" evidence="2">
    <location>
        <position position="1"/>
    </location>
</feature>
<dbReference type="Proteomes" id="UP000747542">
    <property type="component" value="Unassembled WGS sequence"/>
</dbReference>
<gene>
    <name evidence="2" type="primary">Diap2-L3</name>
    <name evidence="2" type="ORF">Hamer_G016745</name>
</gene>
<keyword evidence="3" id="KW-1185">Reference proteome</keyword>
<organism evidence="2 3">
    <name type="scientific">Homarus americanus</name>
    <name type="common">American lobster</name>
    <dbReference type="NCBI Taxonomy" id="6706"/>
    <lineage>
        <taxon>Eukaryota</taxon>
        <taxon>Metazoa</taxon>
        <taxon>Ecdysozoa</taxon>
        <taxon>Arthropoda</taxon>
        <taxon>Crustacea</taxon>
        <taxon>Multicrustacea</taxon>
        <taxon>Malacostraca</taxon>
        <taxon>Eumalacostraca</taxon>
        <taxon>Eucarida</taxon>
        <taxon>Decapoda</taxon>
        <taxon>Pleocyemata</taxon>
        <taxon>Astacidea</taxon>
        <taxon>Nephropoidea</taxon>
        <taxon>Nephropidae</taxon>
        <taxon>Homarus</taxon>
    </lineage>
</organism>
<dbReference type="PROSITE" id="PS01282">
    <property type="entry name" value="BIR_REPEAT_1"/>
    <property type="match status" value="1"/>
</dbReference>
<name>A0A8J5TM53_HOMAM</name>
<dbReference type="PANTHER" id="PTHR10044:SF139">
    <property type="entry name" value="DEATH-ASSOCIATED INHIBITOR OF APOPTOSIS 2"/>
    <property type="match status" value="1"/>
</dbReference>